<evidence type="ECO:0000256" key="4">
    <source>
        <dbReference type="ARBA" id="ARBA00022989"/>
    </source>
</evidence>
<feature type="transmembrane region" description="Helical" evidence="7">
    <location>
        <begin position="459"/>
        <end position="481"/>
    </location>
</feature>
<dbReference type="Pfam" id="PF00474">
    <property type="entry name" value="SSF"/>
    <property type="match status" value="1"/>
</dbReference>
<dbReference type="EMBL" id="CP042430">
    <property type="protein sequence ID" value="QEC49447.1"/>
    <property type="molecule type" value="Genomic_DNA"/>
</dbReference>
<organism evidence="8 9">
    <name type="scientific">Baekduia soli</name>
    <dbReference type="NCBI Taxonomy" id="496014"/>
    <lineage>
        <taxon>Bacteria</taxon>
        <taxon>Bacillati</taxon>
        <taxon>Actinomycetota</taxon>
        <taxon>Thermoleophilia</taxon>
        <taxon>Solirubrobacterales</taxon>
        <taxon>Baekduiaceae</taxon>
        <taxon>Baekduia</taxon>
    </lineage>
</organism>
<comment type="subcellular location">
    <subcellularLocation>
        <location evidence="1">Membrane</location>
        <topology evidence="1">Multi-pass membrane protein</topology>
    </subcellularLocation>
</comment>
<dbReference type="InterPro" id="IPR038377">
    <property type="entry name" value="Na/Glc_symporter_sf"/>
</dbReference>
<evidence type="ECO:0000256" key="5">
    <source>
        <dbReference type="ARBA" id="ARBA00023136"/>
    </source>
</evidence>
<name>A0A5B8U904_9ACTN</name>
<feature type="transmembrane region" description="Helical" evidence="7">
    <location>
        <begin position="354"/>
        <end position="381"/>
    </location>
</feature>
<feature type="transmembrane region" description="Helical" evidence="7">
    <location>
        <begin position="141"/>
        <end position="166"/>
    </location>
</feature>
<keyword evidence="9" id="KW-1185">Reference proteome</keyword>
<feature type="transmembrane region" description="Helical" evidence="7">
    <location>
        <begin position="430"/>
        <end position="452"/>
    </location>
</feature>
<feature type="transmembrane region" description="Helical" evidence="7">
    <location>
        <begin position="29"/>
        <end position="50"/>
    </location>
</feature>
<dbReference type="PANTHER" id="PTHR11819:SF195">
    <property type="entry name" value="SODIUM_GLUCOSE COTRANSPORTER 4"/>
    <property type="match status" value="1"/>
</dbReference>
<feature type="transmembrane region" description="Helical" evidence="7">
    <location>
        <begin position="62"/>
        <end position="79"/>
    </location>
</feature>
<evidence type="ECO:0000256" key="3">
    <source>
        <dbReference type="ARBA" id="ARBA00022692"/>
    </source>
</evidence>
<feature type="transmembrane region" description="Helical" evidence="7">
    <location>
        <begin position="259"/>
        <end position="278"/>
    </location>
</feature>
<proteinExistence type="inferred from homology"/>
<dbReference type="GO" id="GO:0005886">
    <property type="term" value="C:plasma membrane"/>
    <property type="evidence" value="ECO:0007669"/>
    <property type="project" value="TreeGrafter"/>
</dbReference>
<feature type="transmembrane region" description="Helical" evidence="7">
    <location>
        <begin position="99"/>
        <end position="120"/>
    </location>
</feature>
<sequence length="568" mass="60430">MSHVPLAGDAAAGVLAASDVRLDVNAVDYGILIVYFVVVLGVGLVARRYVKTSLDYFLSGRSLPAWITGLAFVSANLGATEILGMGANGAQYGVATVNYYWIGAVPAMVFLGLVMMPFYYGSKVRSVPEYLRLRFGDSSHLFNSITFALATVLIAGVNLFALALVLKLLLGWPILLGIVVAAGVVLAYITLGGLSSAIYNEVLQFFVIMAALVPLTIVGLHDAGGWGGLQDKIRQTRLGEAGLHALQGTDPGHVTNPIGATWIGIVFGLGFILSFGYWTTNFAEVQRALSARDLSAGQRTPLIGAYPKLLIPAVVVIPGMIALWKIPHLGGGDANLAYNNAIPLLMNEYLPNGMLGIALTGLMASFMAGVAANVSAFNTVVTTDIIEPYLARDRPDAFYIRAGRFVTIGGILVAIGTALIASGYQNLMNYLQALFSIFNAPLFATFIIGMFWKRMTPAAGLWGLVAGTIAALVTYVGYKWAGWFTFGSDLDESFWGAGAAFVVDAIVTVSVTLVTRPKPVEELQGLVWGMVNKEDAAVAAGHDRWWESPKLLGFGAIALGIVLTIIFF</sequence>
<gene>
    <name evidence="8" type="ORF">FSW04_18980</name>
</gene>
<keyword evidence="4 7" id="KW-1133">Transmembrane helix</keyword>
<evidence type="ECO:0000256" key="7">
    <source>
        <dbReference type="SAM" id="Phobius"/>
    </source>
</evidence>
<dbReference type="OrthoDB" id="9814523at2"/>
<evidence type="ECO:0000256" key="2">
    <source>
        <dbReference type="ARBA" id="ARBA00006434"/>
    </source>
</evidence>
<dbReference type="NCBIfam" id="TIGR00813">
    <property type="entry name" value="sss"/>
    <property type="match status" value="1"/>
</dbReference>
<feature type="transmembrane region" description="Helical" evidence="7">
    <location>
        <begin position="551"/>
        <end position="567"/>
    </location>
</feature>
<evidence type="ECO:0000256" key="6">
    <source>
        <dbReference type="RuleBase" id="RU362091"/>
    </source>
</evidence>
<dbReference type="PROSITE" id="PS50283">
    <property type="entry name" value="NA_SOLUT_SYMP_3"/>
    <property type="match status" value="1"/>
</dbReference>
<dbReference type="Proteomes" id="UP000321805">
    <property type="component" value="Chromosome"/>
</dbReference>
<feature type="transmembrane region" description="Helical" evidence="7">
    <location>
        <begin position="493"/>
        <end position="514"/>
    </location>
</feature>
<dbReference type="RefSeq" id="WP_146921808.1">
    <property type="nucleotide sequence ID" value="NZ_CP042430.1"/>
</dbReference>
<feature type="transmembrane region" description="Helical" evidence="7">
    <location>
        <begin position="203"/>
        <end position="221"/>
    </location>
</feature>
<comment type="similarity">
    <text evidence="2 6">Belongs to the sodium:solute symporter (SSF) (TC 2.A.21) family.</text>
</comment>
<feature type="transmembrane region" description="Helical" evidence="7">
    <location>
        <begin position="402"/>
        <end position="424"/>
    </location>
</feature>
<dbReference type="Gene3D" id="1.20.1730.10">
    <property type="entry name" value="Sodium/glucose cotransporter"/>
    <property type="match status" value="1"/>
</dbReference>
<protein>
    <submittedName>
        <fullName evidence="8">Sodium/solute symporter</fullName>
    </submittedName>
</protein>
<evidence type="ECO:0000313" key="9">
    <source>
        <dbReference type="Proteomes" id="UP000321805"/>
    </source>
</evidence>
<evidence type="ECO:0000256" key="1">
    <source>
        <dbReference type="ARBA" id="ARBA00004141"/>
    </source>
</evidence>
<feature type="transmembrane region" description="Helical" evidence="7">
    <location>
        <begin position="172"/>
        <end position="191"/>
    </location>
</feature>
<dbReference type="GO" id="GO:0005412">
    <property type="term" value="F:D-glucose:sodium symporter activity"/>
    <property type="evidence" value="ECO:0007669"/>
    <property type="project" value="TreeGrafter"/>
</dbReference>
<evidence type="ECO:0000313" key="8">
    <source>
        <dbReference type="EMBL" id="QEC49447.1"/>
    </source>
</evidence>
<dbReference type="PANTHER" id="PTHR11819">
    <property type="entry name" value="SOLUTE CARRIER FAMILY 5"/>
    <property type="match status" value="1"/>
</dbReference>
<keyword evidence="3 7" id="KW-0812">Transmembrane</keyword>
<keyword evidence="5 7" id="KW-0472">Membrane</keyword>
<accession>A0A5B8U904</accession>
<dbReference type="KEGG" id="bsol:FSW04_18980"/>
<feature type="transmembrane region" description="Helical" evidence="7">
    <location>
        <begin position="309"/>
        <end position="326"/>
    </location>
</feature>
<reference evidence="8 9" key="1">
    <citation type="journal article" date="2018" name="J. Microbiol.">
        <title>Baekduia soli gen. nov., sp. nov., a novel bacterium isolated from the soil of Baekdu Mountain and proposal of a novel family name, Baekduiaceae fam. nov.</title>
        <authorList>
            <person name="An D.S."/>
            <person name="Siddiqi M.Z."/>
            <person name="Kim K.H."/>
            <person name="Yu H.S."/>
            <person name="Im W.T."/>
        </authorList>
    </citation>
    <scope>NUCLEOTIDE SEQUENCE [LARGE SCALE GENOMIC DNA]</scope>
    <source>
        <strain evidence="8 9">BR7-21</strain>
    </source>
</reference>
<dbReference type="InterPro" id="IPR001734">
    <property type="entry name" value="Na/solute_symporter"/>
</dbReference>
<dbReference type="CDD" id="cd11478">
    <property type="entry name" value="SLC5sbd_u2"/>
    <property type="match status" value="1"/>
</dbReference>
<dbReference type="AlphaFoldDB" id="A0A5B8U904"/>